<evidence type="ECO:0000313" key="12">
    <source>
        <dbReference type="Proteomes" id="UP001159363"/>
    </source>
</evidence>
<keyword evidence="7" id="KW-0695">RNA-directed DNA polymerase</keyword>
<dbReference type="InterPro" id="IPR036397">
    <property type="entry name" value="RNaseH_sf"/>
</dbReference>
<keyword evidence="5" id="KW-0460">Magnesium</keyword>
<dbReference type="PROSITE" id="PS50994">
    <property type="entry name" value="INTEGRASE"/>
    <property type="match status" value="1"/>
</dbReference>
<evidence type="ECO:0000256" key="1">
    <source>
        <dbReference type="ARBA" id="ARBA00022722"/>
    </source>
</evidence>
<keyword evidence="6" id="KW-0229">DNA integration</keyword>
<evidence type="ECO:0000256" key="6">
    <source>
        <dbReference type="ARBA" id="ARBA00022908"/>
    </source>
</evidence>
<keyword evidence="4" id="KW-0378">Hydrolase</keyword>
<accession>A0ABQ9HRZ1</accession>
<keyword evidence="8" id="KW-0808">Transferase</keyword>
<evidence type="ECO:0000256" key="3">
    <source>
        <dbReference type="ARBA" id="ARBA00022759"/>
    </source>
</evidence>
<keyword evidence="9" id="KW-0233">DNA recombination</keyword>
<keyword evidence="8" id="KW-0239">DNA-directed DNA polymerase</keyword>
<keyword evidence="3" id="KW-0255">Endonuclease</keyword>
<dbReference type="InterPro" id="IPR025724">
    <property type="entry name" value="GAG-pre-integrase_dom"/>
</dbReference>
<dbReference type="InterPro" id="IPR039537">
    <property type="entry name" value="Retrotran_Ty1/copia-like"/>
</dbReference>
<name>A0ABQ9HRZ1_9NEOP</name>
<dbReference type="Proteomes" id="UP001159363">
    <property type="component" value="Chromosome X"/>
</dbReference>
<protein>
    <recommendedName>
        <fullName evidence="10">Integrase catalytic domain-containing protein</fullName>
    </recommendedName>
</protein>
<evidence type="ECO:0000256" key="5">
    <source>
        <dbReference type="ARBA" id="ARBA00022842"/>
    </source>
</evidence>
<evidence type="ECO:0000256" key="8">
    <source>
        <dbReference type="ARBA" id="ARBA00022932"/>
    </source>
</evidence>
<keyword evidence="8" id="KW-0548">Nucleotidyltransferase</keyword>
<evidence type="ECO:0000256" key="2">
    <source>
        <dbReference type="ARBA" id="ARBA00022723"/>
    </source>
</evidence>
<gene>
    <name evidence="11" type="ORF">PR048_013201</name>
</gene>
<dbReference type="InterPro" id="IPR001584">
    <property type="entry name" value="Integrase_cat-core"/>
</dbReference>
<keyword evidence="2" id="KW-0479">Metal-binding</keyword>
<dbReference type="PANTHER" id="PTHR42648">
    <property type="entry name" value="TRANSPOSASE, PUTATIVE-RELATED"/>
    <property type="match status" value="1"/>
</dbReference>
<evidence type="ECO:0000256" key="4">
    <source>
        <dbReference type="ARBA" id="ARBA00022801"/>
    </source>
</evidence>
<proteinExistence type="predicted"/>
<evidence type="ECO:0000256" key="9">
    <source>
        <dbReference type="ARBA" id="ARBA00023172"/>
    </source>
</evidence>
<dbReference type="Gene3D" id="3.30.420.10">
    <property type="entry name" value="Ribonuclease H-like superfamily/Ribonuclease H"/>
    <property type="match status" value="1"/>
</dbReference>
<keyword evidence="12" id="KW-1185">Reference proteome</keyword>
<dbReference type="EMBL" id="JARBHB010000004">
    <property type="protein sequence ID" value="KAJ8886987.1"/>
    <property type="molecule type" value="Genomic_DNA"/>
</dbReference>
<sequence>MSKIFKAEGGTEHRSIGHRAFLNAVLATGNATHEETNEQILLADNNRLPASCKGDVLLKEVLYVTDISTNLLSVTRIVKHGHTVLFNDKGCRIYDTNWDLMATTSLVNNMYWLDQPEKRANCTRSVSGSALWHRRLGHLNQWSMRQLRDGSATGLTFSNVDSTTCTTCGSRAHEPLQLVHSDICDPMEEQSIRGSQYFFTLIDDYNRKVFVYFLISKNEATTTFKVFRSMIE</sequence>
<dbReference type="InterPro" id="IPR012337">
    <property type="entry name" value="RNaseH-like_sf"/>
</dbReference>
<dbReference type="PANTHER" id="PTHR42648:SF11">
    <property type="entry name" value="TRANSPOSON TY4-P GAG-POL POLYPROTEIN"/>
    <property type="match status" value="1"/>
</dbReference>
<evidence type="ECO:0000313" key="11">
    <source>
        <dbReference type="EMBL" id="KAJ8886987.1"/>
    </source>
</evidence>
<feature type="domain" description="Integrase catalytic" evidence="10">
    <location>
        <begin position="171"/>
        <end position="232"/>
    </location>
</feature>
<dbReference type="Pfam" id="PF13976">
    <property type="entry name" value="gag_pre-integrs"/>
    <property type="match status" value="1"/>
</dbReference>
<evidence type="ECO:0000259" key="10">
    <source>
        <dbReference type="PROSITE" id="PS50994"/>
    </source>
</evidence>
<keyword evidence="1" id="KW-0540">Nuclease</keyword>
<reference evidence="11 12" key="1">
    <citation type="submission" date="2023-02" db="EMBL/GenBank/DDBJ databases">
        <title>LHISI_Scaffold_Assembly.</title>
        <authorList>
            <person name="Stuart O.P."/>
            <person name="Cleave R."/>
            <person name="Magrath M.J.L."/>
            <person name="Mikheyev A.S."/>
        </authorList>
    </citation>
    <scope>NUCLEOTIDE SEQUENCE [LARGE SCALE GENOMIC DNA]</scope>
    <source>
        <strain evidence="11">Daus_M_001</strain>
        <tissue evidence="11">Leg muscle</tissue>
    </source>
</reference>
<dbReference type="SUPFAM" id="SSF53098">
    <property type="entry name" value="Ribonuclease H-like"/>
    <property type="match status" value="1"/>
</dbReference>
<comment type="caution">
    <text evidence="11">The sequence shown here is derived from an EMBL/GenBank/DDBJ whole genome shotgun (WGS) entry which is preliminary data.</text>
</comment>
<organism evidence="11 12">
    <name type="scientific">Dryococelus australis</name>
    <dbReference type="NCBI Taxonomy" id="614101"/>
    <lineage>
        <taxon>Eukaryota</taxon>
        <taxon>Metazoa</taxon>
        <taxon>Ecdysozoa</taxon>
        <taxon>Arthropoda</taxon>
        <taxon>Hexapoda</taxon>
        <taxon>Insecta</taxon>
        <taxon>Pterygota</taxon>
        <taxon>Neoptera</taxon>
        <taxon>Polyneoptera</taxon>
        <taxon>Phasmatodea</taxon>
        <taxon>Verophasmatodea</taxon>
        <taxon>Anareolatae</taxon>
        <taxon>Phasmatidae</taxon>
        <taxon>Eurycanthinae</taxon>
        <taxon>Dryococelus</taxon>
    </lineage>
</organism>
<evidence type="ECO:0000256" key="7">
    <source>
        <dbReference type="ARBA" id="ARBA00022918"/>
    </source>
</evidence>